<gene>
    <name evidence="2" type="ORF">HF1_12210</name>
</gene>
<accession>E8ZJA8</accession>
<keyword evidence="3" id="KW-1185">Reference proteome</keyword>
<name>E8ZJA8_MYCHL</name>
<dbReference type="HOGENOM" id="CLU_2423756_0_0_14"/>
<evidence type="ECO:0000256" key="1">
    <source>
        <dbReference type="SAM" id="Phobius"/>
    </source>
</evidence>
<dbReference type="KEGG" id="mha:HF1_12210"/>
<reference evidence="2 3" key="1">
    <citation type="journal article" date="2011" name="J. Bacteriol.">
        <title>Complete genome sequence of Mycoplasma haemofelis, a hemotropic mycoplasma.</title>
        <authorList>
            <person name="Barker E.N."/>
            <person name="Helps C.R."/>
            <person name="Peters I.R."/>
            <person name="Darby A.C."/>
            <person name="Radford A.D."/>
            <person name="Tasker S."/>
        </authorList>
    </citation>
    <scope>NUCLEOTIDE SEQUENCE [LARGE SCALE GENOMIC DNA]</scope>
    <source>
        <strain evidence="2 3">Langford 1</strain>
    </source>
</reference>
<evidence type="ECO:0000313" key="2">
    <source>
        <dbReference type="EMBL" id="CBY93229.1"/>
    </source>
</evidence>
<keyword evidence="1" id="KW-0812">Transmembrane</keyword>
<dbReference type="EMBL" id="FR773153">
    <property type="protein sequence ID" value="CBY93229.1"/>
    <property type="molecule type" value="Genomic_DNA"/>
</dbReference>
<dbReference type="AlphaFoldDB" id="E8ZJA8"/>
<proteinExistence type="predicted"/>
<keyword evidence="1" id="KW-0472">Membrane</keyword>
<dbReference type="Proteomes" id="UP000008637">
    <property type="component" value="Chromosome"/>
</dbReference>
<organism evidence="2 3">
    <name type="scientific">Mycoplasma haemofelis (strain Langford 1)</name>
    <name type="common">Haemobartonella felis</name>
    <dbReference type="NCBI Taxonomy" id="941640"/>
    <lineage>
        <taxon>Bacteria</taxon>
        <taxon>Bacillati</taxon>
        <taxon>Mycoplasmatota</taxon>
        <taxon>Mollicutes</taxon>
        <taxon>Mycoplasmataceae</taxon>
        <taxon>Mycoplasma</taxon>
    </lineage>
</organism>
<sequence>MLARIPKRLKLRSPQKGEVDDFDFFPLNTTRISDEDDKIKPYTFKIYSAFWFWLFTFSAILSLHTIPPIKPPKQPINPKKPITEDRAFITL</sequence>
<evidence type="ECO:0000313" key="3">
    <source>
        <dbReference type="Proteomes" id="UP000008637"/>
    </source>
</evidence>
<keyword evidence="1" id="KW-1133">Transmembrane helix</keyword>
<protein>
    <submittedName>
        <fullName evidence="2">Uncharacterized protein</fullName>
    </submittedName>
</protein>
<feature type="transmembrane region" description="Helical" evidence="1">
    <location>
        <begin position="46"/>
        <end position="66"/>
    </location>
</feature>